<accession>X1FWA5</accession>
<comment type="caution">
    <text evidence="1">The sequence shown here is derived from an EMBL/GenBank/DDBJ whole genome shotgun (WGS) entry which is preliminary data.</text>
</comment>
<dbReference type="EMBL" id="BARU01013157">
    <property type="protein sequence ID" value="GAH33604.1"/>
    <property type="molecule type" value="Genomic_DNA"/>
</dbReference>
<protein>
    <submittedName>
        <fullName evidence="1">Uncharacterized protein</fullName>
    </submittedName>
</protein>
<organism evidence="1">
    <name type="scientific">marine sediment metagenome</name>
    <dbReference type="NCBI Taxonomy" id="412755"/>
    <lineage>
        <taxon>unclassified sequences</taxon>
        <taxon>metagenomes</taxon>
        <taxon>ecological metagenomes</taxon>
    </lineage>
</organism>
<dbReference type="AlphaFoldDB" id="X1FWA5"/>
<proteinExistence type="predicted"/>
<reference evidence="1" key="1">
    <citation type="journal article" date="2014" name="Front. Microbiol.">
        <title>High frequency of phylogenetically diverse reductive dehalogenase-homologous genes in deep subseafloor sedimentary metagenomes.</title>
        <authorList>
            <person name="Kawai M."/>
            <person name="Futagami T."/>
            <person name="Toyoda A."/>
            <person name="Takaki Y."/>
            <person name="Nishi S."/>
            <person name="Hori S."/>
            <person name="Arai W."/>
            <person name="Tsubouchi T."/>
            <person name="Morono Y."/>
            <person name="Uchiyama I."/>
            <person name="Ito T."/>
            <person name="Fujiyama A."/>
            <person name="Inagaki F."/>
            <person name="Takami H."/>
        </authorList>
    </citation>
    <scope>NUCLEOTIDE SEQUENCE</scope>
    <source>
        <strain evidence="1">Expedition CK06-06</strain>
    </source>
</reference>
<sequence length="41" mass="4727">MKEEGFVTWDAFRVHRDKDWRVVHGIVPKIRGVVPVPRGGV</sequence>
<name>X1FWA5_9ZZZZ</name>
<evidence type="ECO:0000313" key="1">
    <source>
        <dbReference type="EMBL" id="GAH33604.1"/>
    </source>
</evidence>
<feature type="non-terminal residue" evidence="1">
    <location>
        <position position="41"/>
    </location>
</feature>
<gene>
    <name evidence="1" type="ORF">S03H2_23917</name>
</gene>